<keyword evidence="3" id="KW-1185">Reference proteome</keyword>
<keyword evidence="1" id="KW-0732">Signal</keyword>
<gene>
    <name evidence="2" type="ORF">K7432_007705</name>
</gene>
<reference evidence="2 3" key="1">
    <citation type="submission" date="2023-04" db="EMBL/GenBank/DDBJ databases">
        <title>Genome of Basidiobolus ranarum AG-B5.</title>
        <authorList>
            <person name="Stajich J.E."/>
            <person name="Carter-House D."/>
            <person name="Gryganskyi A."/>
        </authorList>
    </citation>
    <scope>NUCLEOTIDE SEQUENCE [LARGE SCALE GENOMIC DNA]</scope>
    <source>
        <strain evidence="2 3">AG-B5</strain>
    </source>
</reference>
<dbReference type="Proteomes" id="UP001479436">
    <property type="component" value="Unassembled WGS sequence"/>
</dbReference>
<feature type="chain" id="PRO_5047404117" evidence="1">
    <location>
        <begin position="19"/>
        <end position="131"/>
    </location>
</feature>
<sequence length="131" mass="14215">MHFSFLVGAFVCMSVIQGAPLPNECSGWRLTAPPNVPGLKWNTGTEQGISWDSGNSKVSSIDTIAIFGVENSSYHVVKKSEEPAGTWGSLEFQIPHELTSGKYQFHVMATTLNGIKCSLNSNQVNIVNVDE</sequence>
<accession>A0ABR2WSZ7</accession>
<feature type="signal peptide" evidence="1">
    <location>
        <begin position="1"/>
        <end position="18"/>
    </location>
</feature>
<evidence type="ECO:0000313" key="3">
    <source>
        <dbReference type="Proteomes" id="UP001479436"/>
    </source>
</evidence>
<proteinExistence type="predicted"/>
<comment type="caution">
    <text evidence="2">The sequence shown here is derived from an EMBL/GenBank/DDBJ whole genome shotgun (WGS) entry which is preliminary data.</text>
</comment>
<evidence type="ECO:0000313" key="2">
    <source>
        <dbReference type="EMBL" id="KAK9764628.1"/>
    </source>
</evidence>
<protein>
    <submittedName>
        <fullName evidence="2">Uncharacterized protein</fullName>
    </submittedName>
</protein>
<evidence type="ECO:0000256" key="1">
    <source>
        <dbReference type="SAM" id="SignalP"/>
    </source>
</evidence>
<dbReference type="EMBL" id="JASJQH010000393">
    <property type="protein sequence ID" value="KAK9764628.1"/>
    <property type="molecule type" value="Genomic_DNA"/>
</dbReference>
<name>A0ABR2WSZ7_9FUNG</name>
<organism evidence="2 3">
    <name type="scientific">Basidiobolus ranarum</name>
    <dbReference type="NCBI Taxonomy" id="34480"/>
    <lineage>
        <taxon>Eukaryota</taxon>
        <taxon>Fungi</taxon>
        <taxon>Fungi incertae sedis</taxon>
        <taxon>Zoopagomycota</taxon>
        <taxon>Entomophthoromycotina</taxon>
        <taxon>Basidiobolomycetes</taxon>
        <taxon>Basidiobolales</taxon>
        <taxon>Basidiobolaceae</taxon>
        <taxon>Basidiobolus</taxon>
    </lineage>
</organism>